<evidence type="ECO:0000256" key="2">
    <source>
        <dbReference type="ARBA" id="ARBA00022679"/>
    </source>
</evidence>
<evidence type="ECO:0000256" key="6">
    <source>
        <dbReference type="SAM" id="Phobius"/>
    </source>
</evidence>
<dbReference type="PANTHER" id="PTHR11088">
    <property type="entry name" value="TRNA DIMETHYLALLYLTRANSFERASE"/>
    <property type="match status" value="1"/>
</dbReference>
<keyword evidence="6" id="KW-0472">Membrane</keyword>
<comment type="similarity">
    <text evidence="1 5">Belongs to the IPP transferase family.</text>
</comment>
<dbReference type="Gene3D" id="3.40.50.300">
    <property type="entry name" value="P-loop containing nucleotide triphosphate hydrolases"/>
    <property type="match status" value="1"/>
</dbReference>
<dbReference type="GO" id="GO:0043022">
    <property type="term" value="F:ribosome binding"/>
    <property type="evidence" value="ECO:0007669"/>
    <property type="project" value="InterPro"/>
</dbReference>
<protein>
    <recommendedName>
        <fullName evidence="7">Letm1 RBD domain-containing protein</fullName>
    </recommendedName>
</protein>
<dbReference type="EMBL" id="UXSR01005885">
    <property type="protein sequence ID" value="VDD83909.1"/>
    <property type="molecule type" value="Genomic_DNA"/>
</dbReference>
<keyword evidence="4 5" id="KW-0067">ATP-binding</keyword>
<dbReference type="InterPro" id="IPR033122">
    <property type="entry name" value="LETM1-like_RBD"/>
</dbReference>
<evidence type="ECO:0000313" key="9">
    <source>
        <dbReference type="Proteomes" id="UP000267029"/>
    </source>
</evidence>
<dbReference type="GO" id="GO:0005524">
    <property type="term" value="F:ATP binding"/>
    <property type="evidence" value="ECO:0007669"/>
    <property type="project" value="UniProtKB-KW"/>
</dbReference>
<dbReference type="NCBIfam" id="TIGR00174">
    <property type="entry name" value="miaA"/>
    <property type="match status" value="1"/>
</dbReference>
<feature type="domain" description="Letm1 RBD" evidence="7">
    <location>
        <begin position="510"/>
        <end position="670"/>
    </location>
</feature>
<dbReference type="Proteomes" id="UP000267029">
    <property type="component" value="Unassembled WGS sequence"/>
</dbReference>
<dbReference type="Pfam" id="PF07766">
    <property type="entry name" value="LETM1_RBD"/>
    <property type="match status" value="1"/>
</dbReference>
<dbReference type="Pfam" id="PF01715">
    <property type="entry name" value="IPPT"/>
    <property type="match status" value="1"/>
</dbReference>
<name>A0A158QWC7_MESCO</name>
<dbReference type="HAMAP" id="MF_00185">
    <property type="entry name" value="IPP_trans"/>
    <property type="match status" value="1"/>
</dbReference>
<evidence type="ECO:0000313" key="8">
    <source>
        <dbReference type="EMBL" id="VDD83909.1"/>
    </source>
</evidence>
<accession>A0A158QWC7</accession>
<evidence type="ECO:0000259" key="7">
    <source>
        <dbReference type="Pfam" id="PF07766"/>
    </source>
</evidence>
<dbReference type="OrthoDB" id="775260at2759"/>
<keyword evidence="6" id="KW-0812">Transmembrane</keyword>
<dbReference type="GO" id="GO:0006400">
    <property type="term" value="P:tRNA modification"/>
    <property type="evidence" value="ECO:0007669"/>
    <property type="project" value="TreeGrafter"/>
</dbReference>
<organism evidence="8 9">
    <name type="scientific">Mesocestoides corti</name>
    <name type="common">Flatworm</name>
    <dbReference type="NCBI Taxonomy" id="53468"/>
    <lineage>
        <taxon>Eukaryota</taxon>
        <taxon>Metazoa</taxon>
        <taxon>Spiralia</taxon>
        <taxon>Lophotrochozoa</taxon>
        <taxon>Platyhelminthes</taxon>
        <taxon>Cestoda</taxon>
        <taxon>Eucestoda</taxon>
        <taxon>Cyclophyllidea</taxon>
        <taxon>Mesocestoididae</taxon>
        <taxon>Mesocestoides</taxon>
    </lineage>
</organism>
<dbReference type="InterPro" id="IPR027417">
    <property type="entry name" value="P-loop_NTPase"/>
</dbReference>
<sequence>MGLRIDGLRRHFPVIAVCGATGTGKSKLAIDLALHLNGQVINADAVQLYRGLDIATNKVTECEKKGVTHHLLGFLDPAKGFVYNVHQYRRDCWRLIDDLKSRNVTPIVVGGTHYYIEAILWADFLQTQVNLYQGDFNKMATEPQRSWPEELLARLPKNPKDYYGILRNLDPDAAMRLHPNDTRKLQQALLRAFSHDTGNNSEPAATTSIIKRSFSPRYPPPDSVIIWLDCNPNVLGPRLDDRVSKMVEHGLIHELDDFLGTAARSLLPNVEDRCENESVSVETKKAIFQLANRGLLPSVGTEHWCRGVLQSIGFKEFEKYLQLSSSERDSASGQLMLTEAIEKVKAATRQYARRQLTWIKNRFIRRPAAGGIPVYRVDVTSVFTATSVDVADSIWTSRVLLPCLAAIRGEVSSPALVPEEFIEPVSLPADVSPVTPPPYICAAYQLSRCMTGFSDFVLQGLTAFRAQLPAPHITGVVQAVSSTFTDLKQYFGLKFFRIVSDVPSHNLSGLTRNDLRLLRTVPRDMIRLVPLLVAVALPGTIALLPFFFAFPHVLLTRAFWNERQRQVFDEADLRRRLIGPNAGLTNRLSEISDQKPLQRQISGDHSDVESAFYDRKLLKSTLNTLSKNETPSPEAVVQLIRLFDGPLNLNALDHRHITLLCGLHGIVSYRKPLRTALGYRRPFGDFLFSPINLSSRLTRLERRAQLIYAEDQDISLDLKKGKSIPHQEVMEVRFGVLFS</sequence>
<evidence type="ECO:0000256" key="3">
    <source>
        <dbReference type="ARBA" id="ARBA00022741"/>
    </source>
</evidence>
<dbReference type="InterPro" id="IPR039657">
    <property type="entry name" value="Dimethylallyltransferase"/>
</dbReference>
<dbReference type="GO" id="GO:0052381">
    <property type="term" value="F:tRNA dimethylallyltransferase activity"/>
    <property type="evidence" value="ECO:0007669"/>
    <property type="project" value="InterPro"/>
</dbReference>
<dbReference type="STRING" id="53468.A0A158QWC7"/>
<evidence type="ECO:0000256" key="1">
    <source>
        <dbReference type="ARBA" id="ARBA00005842"/>
    </source>
</evidence>
<dbReference type="GO" id="GO:0005739">
    <property type="term" value="C:mitochondrion"/>
    <property type="evidence" value="ECO:0007669"/>
    <property type="project" value="TreeGrafter"/>
</dbReference>
<dbReference type="AlphaFoldDB" id="A0A158QWC7"/>
<reference evidence="8 9" key="1">
    <citation type="submission" date="2018-10" db="EMBL/GenBank/DDBJ databases">
        <authorList>
            <consortium name="Pathogen Informatics"/>
        </authorList>
    </citation>
    <scope>NUCLEOTIDE SEQUENCE [LARGE SCALE GENOMIC DNA]</scope>
</reference>
<keyword evidence="2 5" id="KW-0808">Transferase</keyword>
<dbReference type="SUPFAM" id="SSF52540">
    <property type="entry name" value="P-loop containing nucleoside triphosphate hydrolases"/>
    <property type="match status" value="2"/>
</dbReference>
<keyword evidence="9" id="KW-1185">Reference proteome</keyword>
<evidence type="ECO:0000256" key="5">
    <source>
        <dbReference type="RuleBase" id="RU003785"/>
    </source>
</evidence>
<keyword evidence="3 5" id="KW-0547">Nucleotide-binding</keyword>
<dbReference type="PANTHER" id="PTHR11088:SF89">
    <property type="entry name" value="TRNA DIMETHYLALLYLTRANSFERASE"/>
    <property type="match status" value="1"/>
</dbReference>
<proteinExistence type="inferred from homology"/>
<feature type="transmembrane region" description="Helical" evidence="6">
    <location>
        <begin position="528"/>
        <end position="555"/>
    </location>
</feature>
<keyword evidence="6" id="KW-1133">Transmembrane helix</keyword>
<dbReference type="Gene3D" id="1.10.20.140">
    <property type="match status" value="1"/>
</dbReference>
<evidence type="ECO:0000256" key="4">
    <source>
        <dbReference type="ARBA" id="ARBA00022840"/>
    </source>
</evidence>
<gene>
    <name evidence="8" type="ORF">MCOS_LOCUS9912</name>
</gene>
<dbReference type="InterPro" id="IPR018022">
    <property type="entry name" value="IPT"/>
</dbReference>